<evidence type="ECO:0000313" key="3">
    <source>
        <dbReference type="Proteomes" id="UP000299102"/>
    </source>
</evidence>
<protein>
    <submittedName>
        <fullName evidence="2">Uncharacterized protein</fullName>
    </submittedName>
</protein>
<comment type="caution">
    <text evidence="2">The sequence shown here is derived from an EMBL/GenBank/DDBJ whole genome shotgun (WGS) entry which is preliminary data.</text>
</comment>
<gene>
    <name evidence="2" type="ORF">EVAR_75917_1</name>
</gene>
<name>A0A4C1UY44_EUMVA</name>
<feature type="region of interest" description="Disordered" evidence="1">
    <location>
        <begin position="98"/>
        <end position="133"/>
    </location>
</feature>
<accession>A0A4C1UY44</accession>
<evidence type="ECO:0000256" key="1">
    <source>
        <dbReference type="SAM" id="MobiDB-lite"/>
    </source>
</evidence>
<reference evidence="2 3" key="1">
    <citation type="journal article" date="2019" name="Commun. Biol.">
        <title>The bagworm genome reveals a unique fibroin gene that provides high tensile strength.</title>
        <authorList>
            <person name="Kono N."/>
            <person name="Nakamura H."/>
            <person name="Ohtoshi R."/>
            <person name="Tomita M."/>
            <person name="Numata K."/>
            <person name="Arakawa K."/>
        </authorList>
    </citation>
    <scope>NUCLEOTIDE SEQUENCE [LARGE SCALE GENOMIC DNA]</scope>
</reference>
<proteinExistence type="predicted"/>
<dbReference type="EMBL" id="BGZK01000236">
    <property type="protein sequence ID" value="GBP30694.1"/>
    <property type="molecule type" value="Genomic_DNA"/>
</dbReference>
<dbReference type="AlphaFoldDB" id="A0A4C1UY44"/>
<keyword evidence="3" id="KW-1185">Reference proteome</keyword>
<evidence type="ECO:0000313" key="2">
    <source>
        <dbReference type="EMBL" id="GBP30694.1"/>
    </source>
</evidence>
<sequence>MLYGAKKSERFTLIPIGKSSISNGTRYRRIRKQRADRSTIAEASTYVHIIVNGCQSSKLNRNDPVARTVTEIGHKTDCTVYAFSRMSLGQRRAPRITTSQNTTNVGGGLSRIRSARSGARGRHETPPARPELSTCDITTRINHTRNKPTLGTGVSGSFRVDGSSYVIRIVHTSKRT</sequence>
<dbReference type="Proteomes" id="UP000299102">
    <property type="component" value="Unassembled WGS sequence"/>
</dbReference>
<organism evidence="2 3">
    <name type="scientific">Eumeta variegata</name>
    <name type="common">Bagworm moth</name>
    <name type="synonym">Eumeta japonica</name>
    <dbReference type="NCBI Taxonomy" id="151549"/>
    <lineage>
        <taxon>Eukaryota</taxon>
        <taxon>Metazoa</taxon>
        <taxon>Ecdysozoa</taxon>
        <taxon>Arthropoda</taxon>
        <taxon>Hexapoda</taxon>
        <taxon>Insecta</taxon>
        <taxon>Pterygota</taxon>
        <taxon>Neoptera</taxon>
        <taxon>Endopterygota</taxon>
        <taxon>Lepidoptera</taxon>
        <taxon>Glossata</taxon>
        <taxon>Ditrysia</taxon>
        <taxon>Tineoidea</taxon>
        <taxon>Psychidae</taxon>
        <taxon>Oiketicinae</taxon>
        <taxon>Eumeta</taxon>
    </lineage>
</organism>